<dbReference type="SUPFAM" id="SSF57716">
    <property type="entry name" value="Glucocorticoid receptor-like (DNA-binding domain)"/>
    <property type="match status" value="1"/>
</dbReference>
<dbReference type="PANTHER" id="PTHR46600:SF1">
    <property type="entry name" value="THAP DOMAIN-CONTAINING PROTEIN 1"/>
    <property type="match status" value="1"/>
</dbReference>
<evidence type="ECO:0000256" key="4">
    <source>
        <dbReference type="ARBA" id="ARBA00022771"/>
    </source>
</evidence>
<evidence type="ECO:0000256" key="2">
    <source>
        <dbReference type="ARBA" id="ARBA00006177"/>
    </source>
</evidence>
<accession>K1QIC3</accession>
<keyword evidence="3" id="KW-0479">Metal-binding</keyword>
<name>K1QIC3_MAGGI</name>
<dbReference type="GO" id="GO:0008270">
    <property type="term" value="F:zinc ion binding"/>
    <property type="evidence" value="ECO:0007669"/>
    <property type="project" value="UniProtKB-KW"/>
</dbReference>
<keyword evidence="4" id="KW-0863">Zinc-finger</keyword>
<gene>
    <name evidence="12" type="ORF">CGI_10012847</name>
</gene>
<evidence type="ECO:0000256" key="6">
    <source>
        <dbReference type="ARBA" id="ARBA00023015"/>
    </source>
</evidence>
<dbReference type="InterPro" id="IPR006612">
    <property type="entry name" value="THAP_Znf"/>
</dbReference>
<evidence type="ECO:0000256" key="9">
    <source>
        <dbReference type="ARBA" id="ARBA00023163"/>
    </source>
</evidence>
<evidence type="ECO:0000256" key="7">
    <source>
        <dbReference type="ARBA" id="ARBA00023054"/>
    </source>
</evidence>
<dbReference type="SMART" id="SM00980">
    <property type="entry name" value="THAP"/>
    <property type="match status" value="1"/>
</dbReference>
<evidence type="ECO:0000313" key="12">
    <source>
        <dbReference type="EMBL" id="EKC30939.1"/>
    </source>
</evidence>
<dbReference type="GO" id="GO:0005654">
    <property type="term" value="C:nucleoplasm"/>
    <property type="evidence" value="ECO:0007669"/>
    <property type="project" value="UniProtKB-SubCell"/>
</dbReference>
<evidence type="ECO:0000256" key="10">
    <source>
        <dbReference type="ARBA" id="ARBA00023242"/>
    </source>
</evidence>
<protein>
    <submittedName>
        <fullName evidence="12">THAP domain-containing protein 4</fullName>
    </submittedName>
</protein>
<evidence type="ECO:0000256" key="11">
    <source>
        <dbReference type="ARBA" id="ARBA00023306"/>
    </source>
</evidence>
<keyword evidence="11" id="KW-0131">Cell cycle</keyword>
<dbReference type="Gene3D" id="6.20.210.20">
    <property type="entry name" value="THAP domain"/>
    <property type="match status" value="1"/>
</dbReference>
<dbReference type="AlphaFoldDB" id="K1QIC3"/>
<dbReference type="PANTHER" id="PTHR46600">
    <property type="entry name" value="THAP DOMAIN-CONTAINING"/>
    <property type="match status" value="1"/>
</dbReference>
<keyword evidence="5" id="KW-0862">Zinc</keyword>
<evidence type="ECO:0000256" key="3">
    <source>
        <dbReference type="ARBA" id="ARBA00022723"/>
    </source>
</evidence>
<dbReference type="InterPro" id="IPR038441">
    <property type="entry name" value="THAP_Znf_sf"/>
</dbReference>
<dbReference type="HOGENOM" id="CLU_147579_2_1_1"/>
<keyword evidence="8" id="KW-0238">DNA-binding</keyword>
<dbReference type="PROSITE" id="PS50950">
    <property type="entry name" value="ZF_THAP"/>
    <property type="match status" value="1"/>
</dbReference>
<evidence type="ECO:0000256" key="5">
    <source>
        <dbReference type="ARBA" id="ARBA00022833"/>
    </source>
</evidence>
<comment type="subcellular location">
    <subcellularLocation>
        <location evidence="1">Nucleus</location>
        <location evidence="1">Nucleoplasm</location>
    </subcellularLocation>
</comment>
<sequence length="115" mass="13860">MVRACCVVQCTNRDDSKGKEKGLHFFRFPKDVRKRRAWIRAINRKNFAPNEFSCICSEHFEFGWHSDDPDDANYAPTIFSYKEKTVDHEREERVSRRNLQKVSLKKNRYYKPKKK</sequence>
<dbReference type="GO" id="GO:0043565">
    <property type="term" value="F:sequence-specific DNA binding"/>
    <property type="evidence" value="ECO:0007669"/>
    <property type="project" value="InterPro"/>
</dbReference>
<proteinExistence type="inferred from homology"/>
<evidence type="ECO:0000256" key="1">
    <source>
        <dbReference type="ARBA" id="ARBA00004642"/>
    </source>
</evidence>
<keyword evidence="9" id="KW-0804">Transcription</keyword>
<dbReference type="EMBL" id="JH815902">
    <property type="protein sequence ID" value="EKC30939.1"/>
    <property type="molecule type" value="Genomic_DNA"/>
</dbReference>
<keyword evidence="10" id="KW-0539">Nucleus</keyword>
<dbReference type="Pfam" id="PF05485">
    <property type="entry name" value="THAP"/>
    <property type="match status" value="1"/>
</dbReference>
<keyword evidence="7" id="KW-0175">Coiled coil</keyword>
<dbReference type="InterPro" id="IPR026516">
    <property type="entry name" value="THAP1/10"/>
</dbReference>
<comment type="similarity">
    <text evidence="2">Belongs to the THAP1 family.</text>
</comment>
<reference evidence="12" key="1">
    <citation type="journal article" date="2012" name="Nature">
        <title>The oyster genome reveals stress adaptation and complexity of shell formation.</title>
        <authorList>
            <person name="Zhang G."/>
            <person name="Fang X."/>
            <person name="Guo X."/>
            <person name="Li L."/>
            <person name="Luo R."/>
            <person name="Xu F."/>
            <person name="Yang P."/>
            <person name="Zhang L."/>
            <person name="Wang X."/>
            <person name="Qi H."/>
            <person name="Xiong Z."/>
            <person name="Que H."/>
            <person name="Xie Y."/>
            <person name="Holland P.W."/>
            <person name="Paps J."/>
            <person name="Zhu Y."/>
            <person name="Wu F."/>
            <person name="Chen Y."/>
            <person name="Wang J."/>
            <person name="Peng C."/>
            <person name="Meng J."/>
            <person name="Yang L."/>
            <person name="Liu J."/>
            <person name="Wen B."/>
            <person name="Zhang N."/>
            <person name="Huang Z."/>
            <person name="Zhu Q."/>
            <person name="Feng Y."/>
            <person name="Mount A."/>
            <person name="Hedgecock D."/>
            <person name="Xu Z."/>
            <person name="Liu Y."/>
            <person name="Domazet-Loso T."/>
            <person name="Du Y."/>
            <person name="Sun X."/>
            <person name="Zhang S."/>
            <person name="Liu B."/>
            <person name="Cheng P."/>
            <person name="Jiang X."/>
            <person name="Li J."/>
            <person name="Fan D."/>
            <person name="Wang W."/>
            <person name="Fu W."/>
            <person name="Wang T."/>
            <person name="Wang B."/>
            <person name="Zhang J."/>
            <person name="Peng Z."/>
            <person name="Li Y."/>
            <person name="Li N."/>
            <person name="Wang J."/>
            <person name="Chen M."/>
            <person name="He Y."/>
            <person name="Tan F."/>
            <person name="Song X."/>
            <person name="Zheng Q."/>
            <person name="Huang R."/>
            <person name="Yang H."/>
            <person name="Du X."/>
            <person name="Chen L."/>
            <person name="Yang M."/>
            <person name="Gaffney P.M."/>
            <person name="Wang S."/>
            <person name="Luo L."/>
            <person name="She Z."/>
            <person name="Ming Y."/>
            <person name="Huang W."/>
            <person name="Zhang S."/>
            <person name="Huang B."/>
            <person name="Zhang Y."/>
            <person name="Qu T."/>
            <person name="Ni P."/>
            <person name="Miao G."/>
            <person name="Wang J."/>
            <person name="Wang Q."/>
            <person name="Steinberg C.E."/>
            <person name="Wang H."/>
            <person name="Li N."/>
            <person name="Qian L."/>
            <person name="Zhang G."/>
            <person name="Li Y."/>
            <person name="Yang H."/>
            <person name="Liu X."/>
            <person name="Wang J."/>
            <person name="Yin Y."/>
            <person name="Wang J."/>
        </authorList>
    </citation>
    <scope>NUCLEOTIDE SEQUENCE [LARGE SCALE GENOMIC DNA]</scope>
    <source>
        <strain evidence="12">05x7-T-G4-1.051#20</strain>
    </source>
</reference>
<keyword evidence="6" id="KW-0805">Transcription regulation</keyword>
<evidence type="ECO:0000256" key="8">
    <source>
        <dbReference type="ARBA" id="ARBA00023125"/>
    </source>
</evidence>
<dbReference type="InParanoid" id="K1QIC3"/>
<organism evidence="12">
    <name type="scientific">Magallana gigas</name>
    <name type="common">Pacific oyster</name>
    <name type="synonym">Crassostrea gigas</name>
    <dbReference type="NCBI Taxonomy" id="29159"/>
    <lineage>
        <taxon>Eukaryota</taxon>
        <taxon>Metazoa</taxon>
        <taxon>Spiralia</taxon>
        <taxon>Lophotrochozoa</taxon>
        <taxon>Mollusca</taxon>
        <taxon>Bivalvia</taxon>
        <taxon>Autobranchia</taxon>
        <taxon>Pteriomorphia</taxon>
        <taxon>Ostreida</taxon>
        <taxon>Ostreoidea</taxon>
        <taxon>Ostreidae</taxon>
        <taxon>Magallana</taxon>
    </lineage>
</organism>